<keyword evidence="1" id="KW-0472">Membrane</keyword>
<dbReference type="STRING" id="1216970.GCA_001570985_00383"/>
<sequence>MSSLPTPTARRLTKPSWKDTRLLIGILLVLLSVVIGALAFRAADDRVGVWAANAPLTPGESIDESDLKRVDVQLGDGSATYLRSDQELPEGAVVDRELRAGELLPRSAVVSPLELDVQRVPVRVDPVSLSNLTKGSRVTVLAPPAPAPSAERRRSDERPTYEVVARRVTVYALPKSSGGVMGTGSGSAAILVVPKDLVAELLSLDDKDHPIKLVIEAGSPEKKD</sequence>
<gene>
    <name evidence="3" type="ORF">EXU32_03310</name>
</gene>
<feature type="domain" description="SAF" evidence="2">
    <location>
        <begin position="47"/>
        <end position="110"/>
    </location>
</feature>
<protein>
    <recommendedName>
        <fullName evidence="2">SAF domain-containing protein</fullName>
    </recommendedName>
</protein>
<dbReference type="AlphaFoldDB" id="A0A4P6MQZ5"/>
<dbReference type="KEGG" id="jli:EXU32_03310"/>
<keyword evidence="4" id="KW-1185">Reference proteome</keyword>
<reference evidence="3 4" key="1">
    <citation type="submission" date="2019-02" db="EMBL/GenBank/DDBJ databases">
        <title>Genomic data mining of an Antarctic deep-sea actinobacterium, Janibacterlimosus P3-3-X1.</title>
        <authorList>
            <person name="Liao L."/>
            <person name="Chen B."/>
        </authorList>
    </citation>
    <scope>NUCLEOTIDE SEQUENCE [LARGE SCALE GENOMIC DNA]</scope>
    <source>
        <strain evidence="3 4">P3-3-X1</strain>
    </source>
</reference>
<evidence type="ECO:0000259" key="2">
    <source>
        <dbReference type="SMART" id="SM00858"/>
    </source>
</evidence>
<keyword evidence="1" id="KW-0812">Transmembrane</keyword>
<evidence type="ECO:0000313" key="4">
    <source>
        <dbReference type="Proteomes" id="UP000290408"/>
    </source>
</evidence>
<dbReference type="CDD" id="cd11614">
    <property type="entry name" value="SAF_CpaB_FlgA_like"/>
    <property type="match status" value="1"/>
</dbReference>
<keyword evidence="1" id="KW-1133">Transmembrane helix</keyword>
<dbReference type="RefSeq" id="WP_130628618.1">
    <property type="nucleotide sequence ID" value="NZ_CP036164.1"/>
</dbReference>
<dbReference type="EMBL" id="CP036164">
    <property type="protein sequence ID" value="QBF45379.1"/>
    <property type="molecule type" value="Genomic_DNA"/>
</dbReference>
<dbReference type="InterPro" id="IPR013974">
    <property type="entry name" value="SAF"/>
</dbReference>
<dbReference type="OrthoDB" id="5192391at2"/>
<proteinExistence type="predicted"/>
<evidence type="ECO:0000313" key="3">
    <source>
        <dbReference type="EMBL" id="QBF45379.1"/>
    </source>
</evidence>
<name>A0A4P6MQZ5_9MICO</name>
<feature type="transmembrane region" description="Helical" evidence="1">
    <location>
        <begin position="20"/>
        <end position="40"/>
    </location>
</feature>
<dbReference type="SMART" id="SM00858">
    <property type="entry name" value="SAF"/>
    <property type="match status" value="1"/>
</dbReference>
<dbReference type="Proteomes" id="UP000290408">
    <property type="component" value="Chromosome"/>
</dbReference>
<organism evidence="3 4">
    <name type="scientific">Janibacter limosus</name>
    <dbReference type="NCBI Taxonomy" id="53458"/>
    <lineage>
        <taxon>Bacteria</taxon>
        <taxon>Bacillati</taxon>
        <taxon>Actinomycetota</taxon>
        <taxon>Actinomycetes</taxon>
        <taxon>Micrococcales</taxon>
        <taxon>Intrasporangiaceae</taxon>
        <taxon>Janibacter</taxon>
    </lineage>
</organism>
<evidence type="ECO:0000256" key="1">
    <source>
        <dbReference type="SAM" id="Phobius"/>
    </source>
</evidence>
<accession>A0A4P6MQZ5</accession>